<dbReference type="GO" id="GO:0005634">
    <property type="term" value="C:nucleus"/>
    <property type="evidence" value="ECO:0007669"/>
    <property type="project" value="UniProtKB-SubCell"/>
</dbReference>
<dbReference type="AlphaFoldDB" id="M5FUT3"/>
<dbReference type="Proteomes" id="UP000030653">
    <property type="component" value="Unassembled WGS sequence"/>
</dbReference>
<dbReference type="PANTHER" id="PTHR37534">
    <property type="entry name" value="TRANSCRIPTIONAL ACTIVATOR PROTEIN UGA3"/>
    <property type="match status" value="1"/>
</dbReference>
<evidence type="ECO:0000256" key="2">
    <source>
        <dbReference type="ARBA" id="ARBA00023242"/>
    </source>
</evidence>
<protein>
    <submittedName>
        <fullName evidence="4">Uncharacterized protein</fullName>
    </submittedName>
</protein>
<proteinExistence type="predicted"/>
<dbReference type="STRING" id="1858805.M5FUT3"/>
<dbReference type="Pfam" id="PF11951">
    <property type="entry name" value="Fungal_trans_2"/>
    <property type="match status" value="1"/>
</dbReference>
<gene>
    <name evidence="4" type="ORF">DACRYDRAFT_22637</name>
</gene>
<evidence type="ECO:0000313" key="4">
    <source>
        <dbReference type="EMBL" id="EJU01526.1"/>
    </source>
</evidence>
<sequence length="578" mass="63116">MSDGMMDDLDGQGLLSTDSANPVNLFPAPAPWNSAPTPNGMNGDASVIFNGVSLPALGGITTFGLQNTAGPSLSTSPESSSSLLGSNRLNGAGLHLNTVDLSHPGTSFTTSTGSSTDSGTILFSAEELSASSAFDTLGNDTFANAATQAWDVKQEVIPEIFTDGTNGIGSSLVPTIPIPMAPPALDDAYEWMWFQQYQNDTRSMQYLVHDTAAKQTLEQVMEHLAASFSPTVMAYLAAVRQKQLFPAWELGDAIKFRDKVLRRLRDDSGPKDEKKAMTALHMVSVSLFDGCRPAWQPFLDYARDWLEQLHSKQDVRAALSAADPLTSFASKTTMWMDIFGAISQQTPPRLLNMYRVLFAPTSTGMAWIDAFANPRVVDMDSTMGAENNVMLAFAEAANLDAWKAWQKSKQCLSIPELVKRGDQIMSILRQPFGGTSPRAFIGPLPTQNPQQLMSTVFRSSAKIYLHTVISGFSPAVPEIQEAITETVNSLAQLSSTDEKPYDRSLVLPLFIAGVMTDDLNQRSFIVNRFTNIKDVAVGNCGQILELIQAVWERRQLSSGQEISWREVMKEKGMKLLFV</sequence>
<name>M5FUT3_DACPD</name>
<reference evidence="4 5" key="1">
    <citation type="journal article" date="2012" name="Science">
        <title>The Paleozoic origin of enzymatic lignin decomposition reconstructed from 31 fungal genomes.</title>
        <authorList>
            <person name="Floudas D."/>
            <person name="Binder M."/>
            <person name="Riley R."/>
            <person name="Barry K."/>
            <person name="Blanchette R.A."/>
            <person name="Henrissat B."/>
            <person name="Martinez A.T."/>
            <person name="Otillar R."/>
            <person name="Spatafora J.W."/>
            <person name="Yadav J.S."/>
            <person name="Aerts A."/>
            <person name="Benoit I."/>
            <person name="Boyd A."/>
            <person name="Carlson A."/>
            <person name="Copeland A."/>
            <person name="Coutinho P.M."/>
            <person name="de Vries R.P."/>
            <person name="Ferreira P."/>
            <person name="Findley K."/>
            <person name="Foster B."/>
            <person name="Gaskell J."/>
            <person name="Glotzer D."/>
            <person name="Gorecki P."/>
            <person name="Heitman J."/>
            <person name="Hesse C."/>
            <person name="Hori C."/>
            <person name="Igarashi K."/>
            <person name="Jurgens J.A."/>
            <person name="Kallen N."/>
            <person name="Kersten P."/>
            <person name="Kohler A."/>
            <person name="Kuees U."/>
            <person name="Kumar T.K.A."/>
            <person name="Kuo A."/>
            <person name="LaButti K."/>
            <person name="Larrondo L.F."/>
            <person name="Lindquist E."/>
            <person name="Ling A."/>
            <person name="Lombard V."/>
            <person name="Lucas S."/>
            <person name="Lundell T."/>
            <person name="Martin R."/>
            <person name="McLaughlin D.J."/>
            <person name="Morgenstern I."/>
            <person name="Morin E."/>
            <person name="Murat C."/>
            <person name="Nagy L.G."/>
            <person name="Nolan M."/>
            <person name="Ohm R.A."/>
            <person name="Patyshakuliyeva A."/>
            <person name="Rokas A."/>
            <person name="Ruiz-Duenas F.J."/>
            <person name="Sabat G."/>
            <person name="Salamov A."/>
            <person name="Samejima M."/>
            <person name="Schmutz J."/>
            <person name="Slot J.C."/>
            <person name="St John F."/>
            <person name="Stenlid J."/>
            <person name="Sun H."/>
            <person name="Sun S."/>
            <person name="Syed K."/>
            <person name="Tsang A."/>
            <person name="Wiebenga A."/>
            <person name="Young D."/>
            <person name="Pisabarro A."/>
            <person name="Eastwood D.C."/>
            <person name="Martin F."/>
            <person name="Cullen D."/>
            <person name="Grigoriev I.V."/>
            <person name="Hibbett D.S."/>
        </authorList>
    </citation>
    <scope>NUCLEOTIDE SEQUENCE [LARGE SCALE GENOMIC DNA]</scope>
    <source>
        <strain evidence="4 5">DJM-731 SS1</strain>
    </source>
</reference>
<keyword evidence="5" id="KW-1185">Reference proteome</keyword>
<organism evidence="4 5">
    <name type="scientific">Dacryopinax primogenitus (strain DJM 731)</name>
    <name type="common">Brown rot fungus</name>
    <dbReference type="NCBI Taxonomy" id="1858805"/>
    <lineage>
        <taxon>Eukaryota</taxon>
        <taxon>Fungi</taxon>
        <taxon>Dikarya</taxon>
        <taxon>Basidiomycota</taxon>
        <taxon>Agaricomycotina</taxon>
        <taxon>Dacrymycetes</taxon>
        <taxon>Dacrymycetales</taxon>
        <taxon>Dacrymycetaceae</taxon>
        <taxon>Dacryopinax</taxon>
    </lineage>
</organism>
<comment type="subcellular location">
    <subcellularLocation>
        <location evidence="1">Nucleus</location>
    </subcellularLocation>
</comment>
<dbReference type="InterPro" id="IPR021858">
    <property type="entry name" value="Fun_TF"/>
</dbReference>
<feature type="compositionally biased region" description="Acidic residues" evidence="3">
    <location>
        <begin position="1"/>
        <end position="10"/>
    </location>
</feature>
<accession>M5FUT3</accession>
<dbReference type="PANTHER" id="PTHR37534:SF20">
    <property type="entry name" value="PRO1A C6 ZINK-FINGER PROTEIN"/>
    <property type="match status" value="1"/>
</dbReference>
<dbReference type="RefSeq" id="XP_040628423.1">
    <property type="nucleotide sequence ID" value="XM_040772898.1"/>
</dbReference>
<evidence type="ECO:0000313" key="5">
    <source>
        <dbReference type="Proteomes" id="UP000030653"/>
    </source>
</evidence>
<evidence type="ECO:0000256" key="3">
    <source>
        <dbReference type="SAM" id="MobiDB-lite"/>
    </source>
</evidence>
<dbReference type="EMBL" id="JH795864">
    <property type="protein sequence ID" value="EJU01526.1"/>
    <property type="molecule type" value="Genomic_DNA"/>
</dbReference>
<dbReference type="HOGENOM" id="CLU_471734_0_0_1"/>
<dbReference type="OMA" id="FIHERRH"/>
<dbReference type="GeneID" id="63687960"/>
<keyword evidence="2" id="KW-0539">Nucleus</keyword>
<feature type="region of interest" description="Disordered" evidence="3">
    <location>
        <begin position="1"/>
        <end position="22"/>
    </location>
</feature>
<evidence type="ECO:0000256" key="1">
    <source>
        <dbReference type="ARBA" id="ARBA00004123"/>
    </source>
</evidence>
<dbReference type="OrthoDB" id="5419315at2759"/>